<proteinExistence type="predicted"/>
<dbReference type="EMBL" id="AZIM01004263">
    <property type="protein sequence ID" value="ETE60970.1"/>
    <property type="molecule type" value="Genomic_DNA"/>
</dbReference>
<evidence type="ECO:0000259" key="2">
    <source>
        <dbReference type="PROSITE" id="PS51035"/>
    </source>
</evidence>
<protein>
    <submittedName>
        <fullName evidence="3">Coiled-coil domain-containing protein</fullName>
    </submittedName>
</protein>
<dbReference type="GO" id="GO:0051087">
    <property type="term" value="F:protein-folding chaperone binding"/>
    <property type="evidence" value="ECO:0007669"/>
    <property type="project" value="InterPro"/>
</dbReference>
<keyword evidence="1" id="KW-0175">Coiled coil</keyword>
<evidence type="ECO:0000313" key="3">
    <source>
        <dbReference type="EMBL" id="ETE60970.1"/>
    </source>
</evidence>
<name>V8NFY3_OPHHA</name>
<dbReference type="PANTHER" id="PTHR35352:SF1">
    <property type="entry name" value="COILED-COIL DOMAIN-CONTAINING PROTEIN 150"/>
    <property type="match status" value="1"/>
</dbReference>
<feature type="coiled-coil region" evidence="1">
    <location>
        <begin position="627"/>
        <end position="672"/>
    </location>
</feature>
<dbReference type="PROSITE" id="PS51035">
    <property type="entry name" value="BAG"/>
    <property type="match status" value="1"/>
</dbReference>
<evidence type="ECO:0000256" key="1">
    <source>
        <dbReference type="SAM" id="Coils"/>
    </source>
</evidence>
<dbReference type="InterPro" id="IPR038807">
    <property type="entry name" value="CCDC150"/>
</dbReference>
<feature type="domain" description="BAG" evidence="2">
    <location>
        <begin position="954"/>
        <end position="982"/>
    </location>
</feature>
<feature type="coiled-coil region" evidence="1">
    <location>
        <begin position="701"/>
        <end position="830"/>
    </location>
</feature>
<organism evidence="3 4">
    <name type="scientific">Ophiophagus hannah</name>
    <name type="common">King cobra</name>
    <name type="synonym">Naja hannah</name>
    <dbReference type="NCBI Taxonomy" id="8665"/>
    <lineage>
        <taxon>Eukaryota</taxon>
        <taxon>Metazoa</taxon>
        <taxon>Chordata</taxon>
        <taxon>Craniata</taxon>
        <taxon>Vertebrata</taxon>
        <taxon>Euteleostomi</taxon>
        <taxon>Lepidosauria</taxon>
        <taxon>Squamata</taxon>
        <taxon>Bifurcata</taxon>
        <taxon>Unidentata</taxon>
        <taxon>Episquamata</taxon>
        <taxon>Toxicofera</taxon>
        <taxon>Serpentes</taxon>
        <taxon>Colubroidea</taxon>
        <taxon>Elapidae</taxon>
        <taxon>Elapinae</taxon>
        <taxon>Ophiophagus</taxon>
    </lineage>
</organism>
<dbReference type="OrthoDB" id="416454at2759"/>
<sequence>MYTRELKSDLDGSVYRTKGMSRHDVSDNVSLDINLYILKDEIVMARPVISPMDVQPTAPETFVVLNQRMKVVEEETNALLNDLHKMGVSRPSMEQLAAKHPVHSEDHQFISPVQVRTAFVGANNSLWRTCETLVNRICRLESVIQTRLNTIQEEHMEELKVLQMEARMLCQQLKESREEEEKSRDQVQKLSAALEIATATKRDVTISAEELRVTKEKMNNKLQEIMDKLSKESSSRESLEQGQVVLLYQMRDMEAMVEKERKQVQILQQDCNILRHNIQLSQETLQKEQEKIVQLEQECVHLKTELESRDKTISKLSEKVQKLNEQLAQQCTDLSGALQKATAENAQLTSDHQAALQEQDLILDAARASVTEELQIVQKEKAQLQKELEDLRTEHAECKKRDCKEDTIPTENNSLERIVSQTQNELETILQERNSLLKEKKIVEEESQQTIQETRRTIEKLEAEITEKKSEINCLQESVRALEKEKREFLEQDAALKHQKFIAKMPLKKRKSSENCWQQKSSNHFRSCLACDIKDNLELREQTSALYSPTRRVRFMTDLPGRESVSDCGDNRRASSRDFFKAAMAVDEKLEHRRKNRSRKQLETDRDVTQSLLVCREEALSMSVKSHDEALRENQKLRGQIDVIEEREKRKLANLQRKLEESKEDNIKMTTILQNVLASHNKMQVALEKVQIELDHKDSDIVGLKKDRTQNEQRIQTLEEELEECQNKLALDSQRSVKMNSLRKALETSKLDKKKLIQNLEQILQTNSALESKLSLVQDELESKEAECQQLVQCRDQLIEETKRETKFYADRLEALKKQFQTEREVAKKSGQKESAEVKKALEEACSKSTEILRCNKELRAKVIDLEAALATQKEKVKKQKILITQYFNSKTNNTHNAEKIKEIELELRQMEELKDLYQKKNYEQSHSIKQFATELTNLQSEMQQLAKNQQVMENQLEEERKKRKQLEEECQTLEDTIKELKKCKEATEEKLKEASIESQQISANLEEAHYWFKSKFDILQRELVKNRKPKLSEESEEEDFMSQHPYLKCKQDIGYLSTYTLLKRGEDKP</sequence>
<evidence type="ECO:0000313" key="4">
    <source>
        <dbReference type="Proteomes" id="UP000018936"/>
    </source>
</evidence>
<dbReference type="AlphaFoldDB" id="V8NFY3"/>
<reference evidence="3 4" key="1">
    <citation type="journal article" date="2013" name="Proc. Natl. Acad. Sci. U.S.A.">
        <title>The king cobra genome reveals dynamic gene evolution and adaptation in the snake venom system.</title>
        <authorList>
            <person name="Vonk F.J."/>
            <person name="Casewell N.R."/>
            <person name="Henkel C.V."/>
            <person name="Heimberg A.M."/>
            <person name="Jansen H.J."/>
            <person name="McCleary R.J."/>
            <person name="Kerkkamp H.M."/>
            <person name="Vos R.A."/>
            <person name="Guerreiro I."/>
            <person name="Calvete J.J."/>
            <person name="Wuster W."/>
            <person name="Woods A.E."/>
            <person name="Logan J.M."/>
            <person name="Harrison R.A."/>
            <person name="Castoe T.A."/>
            <person name="de Koning A.P."/>
            <person name="Pollock D.D."/>
            <person name="Yandell M."/>
            <person name="Calderon D."/>
            <person name="Renjifo C."/>
            <person name="Currier R.B."/>
            <person name="Salgado D."/>
            <person name="Pla D."/>
            <person name="Sanz L."/>
            <person name="Hyder A.S."/>
            <person name="Ribeiro J.M."/>
            <person name="Arntzen J.W."/>
            <person name="van den Thillart G.E."/>
            <person name="Boetzer M."/>
            <person name="Pirovano W."/>
            <person name="Dirks R.P."/>
            <person name="Spaink H.P."/>
            <person name="Duboule D."/>
            <person name="McGlinn E."/>
            <person name="Kini R.M."/>
            <person name="Richardson M.K."/>
        </authorList>
    </citation>
    <scope>NUCLEOTIDE SEQUENCE</scope>
    <source>
        <tissue evidence="3">Blood</tissue>
    </source>
</reference>
<gene>
    <name evidence="3" type="primary">CCDC150</name>
    <name evidence="3" type="ORF">L345_13281</name>
</gene>
<comment type="caution">
    <text evidence="3">The sequence shown here is derived from an EMBL/GenBank/DDBJ whole genome shotgun (WGS) entry which is preliminary data.</text>
</comment>
<dbReference type="Proteomes" id="UP000018936">
    <property type="component" value="Unassembled WGS sequence"/>
</dbReference>
<feature type="coiled-coil region" evidence="1">
    <location>
        <begin position="856"/>
        <end position="1005"/>
    </location>
</feature>
<feature type="coiled-coil region" evidence="1">
    <location>
        <begin position="159"/>
        <end position="499"/>
    </location>
</feature>
<dbReference type="PANTHER" id="PTHR35352">
    <property type="entry name" value="COILED-COIL DOMAIN-CONTAINING PROTEIN 150"/>
    <property type="match status" value="1"/>
</dbReference>
<feature type="non-terminal residue" evidence="3">
    <location>
        <position position="1"/>
    </location>
</feature>
<accession>V8NFY3</accession>
<keyword evidence="4" id="KW-1185">Reference proteome</keyword>
<dbReference type="InterPro" id="IPR003103">
    <property type="entry name" value="BAG_domain"/>
</dbReference>